<evidence type="ECO:0000259" key="4">
    <source>
        <dbReference type="Pfam" id="PF01979"/>
    </source>
</evidence>
<keyword evidence="2 5" id="KW-0378">Hydrolase</keyword>
<dbReference type="SUPFAM" id="SSF51338">
    <property type="entry name" value="Composite domain of metallo-dependent hydrolases"/>
    <property type="match status" value="1"/>
</dbReference>
<protein>
    <submittedName>
        <fullName evidence="5">Amidohydrolase</fullName>
    </submittedName>
</protein>
<name>A0A3N3DU91_9VIBR</name>
<comment type="caution">
    <text evidence="5">The sequence shown here is derived from an EMBL/GenBank/DDBJ whole genome shotgun (WGS) entry which is preliminary data.</text>
</comment>
<dbReference type="Gene3D" id="2.30.40.10">
    <property type="entry name" value="Urease, subunit C, domain 1"/>
    <property type="match status" value="1"/>
</dbReference>
<dbReference type="PANTHER" id="PTHR43794:SF11">
    <property type="entry name" value="AMIDOHYDROLASE-RELATED DOMAIN-CONTAINING PROTEIN"/>
    <property type="match status" value="1"/>
</dbReference>
<gene>
    <name evidence="5" type="ORF">EGH82_20280</name>
</gene>
<dbReference type="SUPFAM" id="SSF51556">
    <property type="entry name" value="Metallo-dependent hydrolases"/>
    <property type="match status" value="1"/>
</dbReference>
<feature type="signal peptide" evidence="3">
    <location>
        <begin position="1"/>
        <end position="21"/>
    </location>
</feature>
<accession>A0A3N3DU91</accession>
<dbReference type="InterPro" id="IPR032466">
    <property type="entry name" value="Metal_Hydrolase"/>
</dbReference>
<dbReference type="CDD" id="cd01298">
    <property type="entry name" value="ATZ_TRZ_like"/>
    <property type="match status" value="1"/>
</dbReference>
<dbReference type="InterPro" id="IPR006680">
    <property type="entry name" value="Amidohydro-rel"/>
</dbReference>
<dbReference type="InterPro" id="IPR050287">
    <property type="entry name" value="MTA/SAH_deaminase"/>
</dbReference>
<dbReference type="Pfam" id="PF01979">
    <property type="entry name" value="Amidohydro_1"/>
    <property type="match status" value="1"/>
</dbReference>
<dbReference type="Proteomes" id="UP000278792">
    <property type="component" value="Unassembled WGS sequence"/>
</dbReference>
<organism evidence="5 6">
    <name type="scientific">Vibrio ponticus</name>
    <dbReference type="NCBI Taxonomy" id="265668"/>
    <lineage>
        <taxon>Bacteria</taxon>
        <taxon>Pseudomonadati</taxon>
        <taxon>Pseudomonadota</taxon>
        <taxon>Gammaproteobacteria</taxon>
        <taxon>Vibrionales</taxon>
        <taxon>Vibrionaceae</taxon>
        <taxon>Vibrio</taxon>
    </lineage>
</organism>
<dbReference type="GO" id="GO:0016810">
    <property type="term" value="F:hydrolase activity, acting on carbon-nitrogen (but not peptide) bonds"/>
    <property type="evidence" value="ECO:0007669"/>
    <property type="project" value="InterPro"/>
</dbReference>
<sequence>MNLLSKSLLATSILLATAAYASDVSATTHATIIINNAQILPMDGKTQIIENGTIVIQGNQIVAVGDAKVAQGYSAERVIDASGKIVMPGMVNGHTHIGMTAFRGLGESGVENRLKQVMFPLEKEMLDRQLIRTASRQAAMEMALSGTTMIADMYYHQDEVAKAVAEVGIRGVMGETVIGFPVVDAKQPYGGLEYAEQFIKEWQGHELIVPAVAPHAPYTVSAEFLVKSKQLADKYDVPLLTHLAEFRWEEAGVRKFSKQMSEEQSVIEYLDSLDVLGDNLVAAHMNYLDEHDMDLVKQHNVGVVHCPKSNLKGANGQSPAWMMHSKGIALGIGTDGPMSSNQNDVLTVMSYTAMNARTLHQDNSKFSPYELVELATIGGARALNMQDEIGSLEVGKKADIVIFETDSPNMQPNYDPFSTIAFSAYPQNVEYTIVNGKVIVEDGQLMTVDMAEHNQEWKKVTDKVGNFAKTLK</sequence>
<comment type="similarity">
    <text evidence="1">Belongs to the metallo-dependent hydrolases superfamily. ATZ/TRZ family.</text>
</comment>
<evidence type="ECO:0000313" key="5">
    <source>
        <dbReference type="EMBL" id="ROV58057.1"/>
    </source>
</evidence>
<dbReference type="InterPro" id="IPR011059">
    <property type="entry name" value="Metal-dep_hydrolase_composite"/>
</dbReference>
<reference evidence="5 6" key="1">
    <citation type="submission" date="2018-11" db="EMBL/GenBank/DDBJ databases">
        <title>Vibrio ponticus strain CAIM 1751 pathogenic for the snapper Lutjanus guttatus.</title>
        <authorList>
            <person name="Soto-Rodriguez S."/>
            <person name="Lozano-Olvera R."/>
            <person name="Gomez-Gil B."/>
        </authorList>
    </citation>
    <scope>NUCLEOTIDE SEQUENCE [LARGE SCALE GENOMIC DNA]</scope>
    <source>
        <strain evidence="5 6">CAIM 1751</strain>
    </source>
</reference>
<evidence type="ECO:0000313" key="6">
    <source>
        <dbReference type="Proteomes" id="UP000278792"/>
    </source>
</evidence>
<feature type="domain" description="Amidohydrolase-related" evidence="4">
    <location>
        <begin position="85"/>
        <end position="438"/>
    </location>
</feature>
<evidence type="ECO:0000256" key="2">
    <source>
        <dbReference type="ARBA" id="ARBA00022801"/>
    </source>
</evidence>
<dbReference type="EMBL" id="RKIK01000096">
    <property type="protein sequence ID" value="ROV58057.1"/>
    <property type="molecule type" value="Genomic_DNA"/>
</dbReference>
<dbReference type="Gene3D" id="3.20.20.140">
    <property type="entry name" value="Metal-dependent hydrolases"/>
    <property type="match status" value="1"/>
</dbReference>
<keyword evidence="3" id="KW-0732">Signal</keyword>
<dbReference type="PANTHER" id="PTHR43794">
    <property type="entry name" value="AMINOHYDROLASE SSNA-RELATED"/>
    <property type="match status" value="1"/>
</dbReference>
<dbReference type="AlphaFoldDB" id="A0A3N3DU91"/>
<feature type="chain" id="PRO_5017956504" evidence="3">
    <location>
        <begin position="22"/>
        <end position="472"/>
    </location>
</feature>
<evidence type="ECO:0000256" key="3">
    <source>
        <dbReference type="SAM" id="SignalP"/>
    </source>
</evidence>
<proteinExistence type="inferred from homology"/>
<evidence type="ECO:0000256" key="1">
    <source>
        <dbReference type="ARBA" id="ARBA00006745"/>
    </source>
</evidence>
<dbReference type="RefSeq" id="WP_123783438.1">
    <property type="nucleotide sequence ID" value="NZ_RKIK01000096.1"/>
</dbReference>